<sequence>MKSGETVRDRCRLNKEDPVHCEPAGAPRESRSSGCTVQGGAVPWTQPPADSSRNTGGAAGSAGRCARAPLPGEVSACPLAPPMKSAAPEYDTHYTAFGGLRGD</sequence>
<dbReference type="Proteomes" id="UP001066276">
    <property type="component" value="Chromosome 3_1"/>
</dbReference>
<name>A0AAV7U5C4_PLEWA</name>
<keyword evidence="3" id="KW-1185">Reference proteome</keyword>
<dbReference type="EMBL" id="JANPWB010000005">
    <property type="protein sequence ID" value="KAJ1183584.1"/>
    <property type="molecule type" value="Genomic_DNA"/>
</dbReference>
<organism evidence="2 3">
    <name type="scientific">Pleurodeles waltl</name>
    <name type="common">Iberian ribbed newt</name>
    <dbReference type="NCBI Taxonomy" id="8319"/>
    <lineage>
        <taxon>Eukaryota</taxon>
        <taxon>Metazoa</taxon>
        <taxon>Chordata</taxon>
        <taxon>Craniata</taxon>
        <taxon>Vertebrata</taxon>
        <taxon>Euteleostomi</taxon>
        <taxon>Amphibia</taxon>
        <taxon>Batrachia</taxon>
        <taxon>Caudata</taxon>
        <taxon>Salamandroidea</taxon>
        <taxon>Salamandridae</taxon>
        <taxon>Pleurodelinae</taxon>
        <taxon>Pleurodeles</taxon>
    </lineage>
</organism>
<feature type="compositionally biased region" description="Basic and acidic residues" evidence="1">
    <location>
        <begin position="1"/>
        <end position="20"/>
    </location>
</feature>
<proteinExistence type="predicted"/>
<dbReference type="AlphaFoldDB" id="A0AAV7U5C4"/>
<evidence type="ECO:0000313" key="3">
    <source>
        <dbReference type="Proteomes" id="UP001066276"/>
    </source>
</evidence>
<evidence type="ECO:0000256" key="1">
    <source>
        <dbReference type="SAM" id="MobiDB-lite"/>
    </source>
</evidence>
<protein>
    <submittedName>
        <fullName evidence="2">Uncharacterized protein</fullName>
    </submittedName>
</protein>
<reference evidence="2" key="1">
    <citation type="journal article" date="2022" name="bioRxiv">
        <title>Sequencing and chromosome-scale assembly of the giantPleurodeles waltlgenome.</title>
        <authorList>
            <person name="Brown T."/>
            <person name="Elewa A."/>
            <person name="Iarovenko S."/>
            <person name="Subramanian E."/>
            <person name="Araus A.J."/>
            <person name="Petzold A."/>
            <person name="Susuki M."/>
            <person name="Suzuki K.-i.T."/>
            <person name="Hayashi T."/>
            <person name="Toyoda A."/>
            <person name="Oliveira C."/>
            <person name="Osipova E."/>
            <person name="Leigh N.D."/>
            <person name="Simon A."/>
            <person name="Yun M.H."/>
        </authorList>
    </citation>
    <scope>NUCLEOTIDE SEQUENCE</scope>
    <source>
        <strain evidence="2">20211129_DDA</strain>
        <tissue evidence="2">Liver</tissue>
    </source>
</reference>
<accession>A0AAV7U5C4</accession>
<gene>
    <name evidence="2" type="ORF">NDU88_000401</name>
</gene>
<comment type="caution">
    <text evidence="2">The sequence shown here is derived from an EMBL/GenBank/DDBJ whole genome shotgun (WGS) entry which is preliminary data.</text>
</comment>
<feature type="region of interest" description="Disordered" evidence="1">
    <location>
        <begin position="1"/>
        <end position="67"/>
    </location>
</feature>
<evidence type="ECO:0000313" key="2">
    <source>
        <dbReference type="EMBL" id="KAJ1183584.1"/>
    </source>
</evidence>